<protein>
    <submittedName>
        <fullName evidence="1">Uncharacterized protein</fullName>
    </submittedName>
</protein>
<accession>A0ABR4M2B7</accession>
<evidence type="ECO:0000313" key="1">
    <source>
        <dbReference type="EMBL" id="KAL2870952.1"/>
    </source>
</evidence>
<organism evidence="1 2">
    <name type="scientific">Aspergillus lucknowensis</name>
    <dbReference type="NCBI Taxonomy" id="176173"/>
    <lineage>
        <taxon>Eukaryota</taxon>
        <taxon>Fungi</taxon>
        <taxon>Dikarya</taxon>
        <taxon>Ascomycota</taxon>
        <taxon>Pezizomycotina</taxon>
        <taxon>Eurotiomycetes</taxon>
        <taxon>Eurotiomycetidae</taxon>
        <taxon>Eurotiales</taxon>
        <taxon>Aspergillaceae</taxon>
        <taxon>Aspergillus</taxon>
        <taxon>Aspergillus subgen. Nidulantes</taxon>
    </lineage>
</organism>
<sequence length="185" mass="20740">MIREAAVQRIRTMHATSRDHGSALPRTKSVADPPSHWVLTLAVLKNVPFDPIIIENSEPVRISSGTRYRFHEPRVFFPFIRLSSVPLGWFHFFSLICFHRGAVVTRANDCHPHEFHALLTRNYYPGNLIGYEALTAHGAGSLSRTKYESQTKDVHFGACAKGLGMVRDKPSFPPSFWSGLGGLLL</sequence>
<dbReference type="EMBL" id="JBFXLQ010000004">
    <property type="protein sequence ID" value="KAL2870952.1"/>
    <property type="molecule type" value="Genomic_DNA"/>
</dbReference>
<gene>
    <name evidence="1" type="ORF">BJX67DRAFT_211609</name>
</gene>
<reference evidence="1 2" key="1">
    <citation type="submission" date="2024-07" db="EMBL/GenBank/DDBJ databases">
        <title>Section-level genome sequencing and comparative genomics of Aspergillus sections Usti and Cavernicolus.</title>
        <authorList>
            <consortium name="Lawrence Berkeley National Laboratory"/>
            <person name="Nybo J.L."/>
            <person name="Vesth T.C."/>
            <person name="Theobald S."/>
            <person name="Frisvad J.C."/>
            <person name="Larsen T.O."/>
            <person name="Kjaerboelling I."/>
            <person name="Rothschild-Mancinelli K."/>
            <person name="Lyhne E.K."/>
            <person name="Kogle M.E."/>
            <person name="Barry K."/>
            <person name="Clum A."/>
            <person name="Na H."/>
            <person name="Ledsgaard L."/>
            <person name="Lin J."/>
            <person name="Lipzen A."/>
            <person name="Kuo A."/>
            <person name="Riley R."/>
            <person name="Mondo S."/>
            <person name="Labutti K."/>
            <person name="Haridas S."/>
            <person name="Pangalinan J."/>
            <person name="Salamov A.A."/>
            <person name="Simmons B.A."/>
            <person name="Magnuson J.K."/>
            <person name="Chen J."/>
            <person name="Drula E."/>
            <person name="Henrissat B."/>
            <person name="Wiebenga A."/>
            <person name="Lubbers R.J."/>
            <person name="Gomes A.C."/>
            <person name="Macurrencykelacurrency M.R."/>
            <person name="Stajich J."/>
            <person name="Grigoriev I.V."/>
            <person name="Mortensen U.H."/>
            <person name="De Vries R.P."/>
            <person name="Baker S.E."/>
            <person name="Andersen M.R."/>
        </authorList>
    </citation>
    <scope>NUCLEOTIDE SEQUENCE [LARGE SCALE GENOMIC DNA]</scope>
    <source>
        <strain evidence="1 2">CBS 449.75</strain>
    </source>
</reference>
<dbReference type="RefSeq" id="XP_070889931.1">
    <property type="nucleotide sequence ID" value="XM_071025601.1"/>
</dbReference>
<keyword evidence="2" id="KW-1185">Reference proteome</keyword>
<proteinExistence type="predicted"/>
<comment type="caution">
    <text evidence="1">The sequence shown here is derived from an EMBL/GenBank/DDBJ whole genome shotgun (WGS) entry which is preliminary data.</text>
</comment>
<evidence type="ECO:0000313" key="2">
    <source>
        <dbReference type="Proteomes" id="UP001610432"/>
    </source>
</evidence>
<name>A0ABR4M2B7_9EURO</name>
<dbReference type="GeneID" id="98140673"/>
<dbReference type="Proteomes" id="UP001610432">
    <property type="component" value="Unassembled WGS sequence"/>
</dbReference>